<dbReference type="EMBL" id="WXYQ01000004">
    <property type="protein sequence ID" value="NBG95122.1"/>
    <property type="molecule type" value="Genomic_DNA"/>
</dbReference>
<dbReference type="InterPro" id="IPR038186">
    <property type="entry name" value="CHAD_dom_sf"/>
</dbReference>
<protein>
    <submittedName>
        <fullName evidence="4">CHAD domain-containing protein</fullName>
    </submittedName>
</protein>
<dbReference type="Pfam" id="PF01928">
    <property type="entry name" value="CYTH"/>
    <property type="match status" value="1"/>
</dbReference>
<dbReference type="SMART" id="SM00880">
    <property type="entry name" value="CHAD"/>
    <property type="match status" value="1"/>
</dbReference>
<evidence type="ECO:0000256" key="1">
    <source>
        <dbReference type="SAM" id="MobiDB-lite"/>
    </source>
</evidence>
<evidence type="ECO:0000259" key="2">
    <source>
        <dbReference type="PROSITE" id="PS51707"/>
    </source>
</evidence>
<organism evidence="4 5">
    <name type="scientific">Pyruvatibacter mobilis</name>
    <dbReference type="NCBI Taxonomy" id="1712261"/>
    <lineage>
        <taxon>Bacteria</taxon>
        <taxon>Pseudomonadati</taxon>
        <taxon>Pseudomonadota</taxon>
        <taxon>Alphaproteobacteria</taxon>
        <taxon>Hyphomicrobiales</taxon>
        <taxon>Parvibaculaceae</taxon>
        <taxon>Pyruvatibacter</taxon>
    </lineage>
</organism>
<dbReference type="PROSITE" id="PS51707">
    <property type="entry name" value="CYTH"/>
    <property type="match status" value="1"/>
</dbReference>
<feature type="domain" description="CHAD" evidence="3">
    <location>
        <begin position="250"/>
        <end position="542"/>
    </location>
</feature>
<comment type="caution">
    <text evidence="4">The sequence shown here is derived from an EMBL/GenBank/DDBJ whole genome shotgun (WGS) entry which is preliminary data.</text>
</comment>
<keyword evidence="5" id="KW-1185">Reference proteome</keyword>
<feature type="region of interest" description="Disordered" evidence="1">
    <location>
        <begin position="84"/>
        <end position="106"/>
    </location>
</feature>
<dbReference type="SUPFAM" id="SSF55154">
    <property type="entry name" value="CYTH-like phosphatases"/>
    <property type="match status" value="1"/>
</dbReference>
<dbReference type="AlphaFoldDB" id="A0A845Q975"/>
<dbReference type="InterPro" id="IPR007899">
    <property type="entry name" value="CHAD_dom"/>
</dbReference>
<dbReference type="Gene3D" id="1.40.20.10">
    <property type="entry name" value="CHAD domain"/>
    <property type="match status" value="1"/>
</dbReference>
<dbReference type="GeneID" id="300656037"/>
<sequence length="554" mass="58925">MSTKPAPRELELKLSVTPETLARIRKGGALARLASLTPLGRATTKRLHSVYWDTSAHDLAAEGLGLRIRDAGGTLIQTLKTEDEGAGLASDRAEDETVISDAPRGTSPAGWTPDLRLIADKALRRRARKAIGKQPLQPLFESVVQRTERLYATPDGDRFAVVFDDGHVALVADRTVREVLCEIELELVAGAPAALIRTARTLAQRYPLSLGTRSKAARGYALSAIRNGGAVPVTPAEAIEKAGSSAVLPGMTLAQAYALTLTRCAGQIAGNIDAVVDHRFPEGIHQMRVAMRRLRAAHAAFHKAISVSGAREHIARVKTLFSLLGEARDLDIFCTETLPAMVSASAEAGPGAAPDVTPLAAAAEELRAEVWTRVLAAIKAPAFTEVLLQAGDLAAQAESNGGVTGDGRPGDAGMPLADFARARLDKQWDRAVIAHHVLTGLSNEARHDLRKDLKGLRYEAEFFAPLWPASGVKPFMKQLKGLQDEFGAINDAVTAFHMADMAAARIGGDSAARAAGYVGGWYGARAEAAFAHVCALWPAFEASSPFWHAPPLDA</sequence>
<feature type="domain" description="CYTH" evidence="2">
    <location>
        <begin position="7"/>
        <end position="226"/>
    </location>
</feature>
<accession>A0A845Q975</accession>
<dbReference type="RefSeq" id="WP_160587124.1">
    <property type="nucleotide sequence ID" value="NZ_BMHN01000001.1"/>
</dbReference>
<evidence type="ECO:0000313" key="5">
    <source>
        <dbReference type="Proteomes" id="UP000470384"/>
    </source>
</evidence>
<evidence type="ECO:0000313" key="4">
    <source>
        <dbReference type="EMBL" id="NBG95122.1"/>
    </source>
</evidence>
<dbReference type="Gene3D" id="2.40.320.10">
    <property type="entry name" value="Hypothetical Protein Pfu-838710-001"/>
    <property type="match status" value="1"/>
</dbReference>
<dbReference type="Pfam" id="PF05235">
    <property type="entry name" value="CHAD"/>
    <property type="match status" value="1"/>
</dbReference>
<dbReference type="PANTHER" id="PTHR39339:SF1">
    <property type="entry name" value="CHAD DOMAIN-CONTAINING PROTEIN"/>
    <property type="match status" value="1"/>
</dbReference>
<dbReference type="PANTHER" id="PTHR39339">
    <property type="entry name" value="SLR1444 PROTEIN"/>
    <property type="match status" value="1"/>
</dbReference>
<dbReference type="InterPro" id="IPR023577">
    <property type="entry name" value="CYTH_domain"/>
</dbReference>
<dbReference type="PROSITE" id="PS51708">
    <property type="entry name" value="CHAD"/>
    <property type="match status" value="1"/>
</dbReference>
<gene>
    <name evidence="4" type="ORF">GTQ45_05195</name>
</gene>
<dbReference type="SMART" id="SM01118">
    <property type="entry name" value="CYTH"/>
    <property type="match status" value="1"/>
</dbReference>
<dbReference type="OrthoDB" id="9777271at2"/>
<dbReference type="InterPro" id="IPR033469">
    <property type="entry name" value="CYTH-like_dom_sf"/>
</dbReference>
<name>A0A845Q975_9HYPH</name>
<reference evidence="4 5" key="1">
    <citation type="journal article" date="2016" name="Int. J. Syst. Evol. Microbiol.">
        <title>Pyruvatibacter mobilis gen. nov., sp. nov., a marine bacterium from the culture broth of Picochlorum sp. 122.</title>
        <authorList>
            <person name="Wang G."/>
            <person name="Tang M."/>
            <person name="Wu H."/>
            <person name="Dai S."/>
            <person name="Li T."/>
            <person name="Chen C."/>
            <person name="He H."/>
            <person name="Fan J."/>
            <person name="Xiang W."/>
            <person name="Li X."/>
        </authorList>
    </citation>
    <scope>NUCLEOTIDE SEQUENCE [LARGE SCALE GENOMIC DNA]</scope>
    <source>
        <strain evidence="4 5">GYP-11</strain>
    </source>
</reference>
<proteinExistence type="predicted"/>
<dbReference type="CDD" id="cd07756">
    <property type="entry name" value="CYTH-like_Pase_CHAD"/>
    <property type="match status" value="1"/>
</dbReference>
<dbReference type="Proteomes" id="UP000470384">
    <property type="component" value="Unassembled WGS sequence"/>
</dbReference>
<evidence type="ECO:0000259" key="3">
    <source>
        <dbReference type="PROSITE" id="PS51708"/>
    </source>
</evidence>